<dbReference type="Pfam" id="PF02020">
    <property type="entry name" value="W2"/>
    <property type="match status" value="1"/>
</dbReference>
<accession>A0A212CJJ2</accession>
<feature type="compositionally biased region" description="Basic and acidic residues" evidence="2">
    <location>
        <begin position="742"/>
        <end position="757"/>
    </location>
</feature>
<dbReference type="InterPro" id="IPR003307">
    <property type="entry name" value="W2_domain"/>
</dbReference>
<feature type="compositionally biased region" description="Basic and acidic residues" evidence="2">
    <location>
        <begin position="592"/>
        <end position="601"/>
    </location>
</feature>
<keyword evidence="5" id="KW-1185">Reference proteome</keyword>
<feature type="compositionally biased region" description="Polar residues" evidence="2">
    <location>
        <begin position="279"/>
        <end position="296"/>
    </location>
</feature>
<feature type="compositionally biased region" description="Polar residues" evidence="2">
    <location>
        <begin position="435"/>
        <end position="444"/>
    </location>
</feature>
<feature type="domain" description="W2" evidence="3">
    <location>
        <begin position="1259"/>
        <end position="1425"/>
    </location>
</feature>
<feature type="compositionally biased region" description="Low complexity" evidence="2">
    <location>
        <begin position="53"/>
        <end position="72"/>
    </location>
</feature>
<dbReference type="PANTHER" id="PTHR23253">
    <property type="entry name" value="EUKARYOTIC TRANSLATION INITIATION FACTOR 4 GAMMA"/>
    <property type="match status" value="1"/>
</dbReference>
<dbReference type="SUPFAM" id="SSF48371">
    <property type="entry name" value="ARM repeat"/>
    <property type="match status" value="3"/>
</dbReference>
<feature type="compositionally biased region" description="Pro residues" evidence="2">
    <location>
        <begin position="7"/>
        <end position="24"/>
    </location>
</feature>
<evidence type="ECO:0000259" key="3">
    <source>
        <dbReference type="PROSITE" id="PS51363"/>
    </source>
</evidence>
<feature type="region of interest" description="Disordered" evidence="2">
    <location>
        <begin position="361"/>
        <end position="601"/>
    </location>
</feature>
<feature type="compositionally biased region" description="Polar residues" evidence="2">
    <location>
        <begin position="34"/>
        <end position="48"/>
    </location>
</feature>
<protein>
    <recommendedName>
        <fullName evidence="3">W2 domain-containing protein</fullName>
    </recommendedName>
</protein>
<dbReference type="EMBL" id="MKHE01000019">
    <property type="protein sequence ID" value="OWK06213.1"/>
    <property type="molecule type" value="Genomic_DNA"/>
</dbReference>
<comment type="caution">
    <text evidence="4">The sequence shown here is derived from an EMBL/GenBank/DDBJ whole genome shotgun (WGS) entry which is preliminary data.</text>
</comment>
<organism evidence="4 5">
    <name type="scientific">Cervus elaphus hippelaphus</name>
    <name type="common">European red deer</name>
    <dbReference type="NCBI Taxonomy" id="46360"/>
    <lineage>
        <taxon>Eukaryota</taxon>
        <taxon>Metazoa</taxon>
        <taxon>Chordata</taxon>
        <taxon>Craniata</taxon>
        <taxon>Vertebrata</taxon>
        <taxon>Euteleostomi</taxon>
        <taxon>Mammalia</taxon>
        <taxon>Eutheria</taxon>
        <taxon>Laurasiatheria</taxon>
        <taxon>Artiodactyla</taxon>
        <taxon>Ruminantia</taxon>
        <taxon>Pecora</taxon>
        <taxon>Cervidae</taxon>
        <taxon>Cervinae</taxon>
        <taxon>Cervus</taxon>
    </lineage>
</organism>
<evidence type="ECO:0000313" key="5">
    <source>
        <dbReference type="Proteomes" id="UP000242450"/>
    </source>
</evidence>
<dbReference type="GO" id="GO:0016281">
    <property type="term" value="C:eukaryotic translation initiation factor 4F complex"/>
    <property type="evidence" value="ECO:0007669"/>
    <property type="project" value="TreeGrafter"/>
</dbReference>
<dbReference type="Pfam" id="PF02854">
    <property type="entry name" value="MIF4G"/>
    <property type="match status" value="1"/>
</dbReference>
<dbReference type="OrthoDB" id="514777at2759"/>
<evidence type="ECO:0000256" key="1">
    <source>
        <dbReference type="ARBA" id="ARBA00022845"/>
    </source>
</evidence>
<dbReference type="GO" id="GO:0003743">
    <property type="term" value="F:translation initiation factor activity"/>
    <property type="evidence" value="ECO:0007669"/>
    <property type="project" value="TreeGrafter"/>
</dbReference>
<feature type="region of interest" description="Disordered" evidence="2">
    <location>
        <begin position="667"/>
        <end position="757"/>
    </location>
</feature>
<dbReference type="GO" id="GO:0006417">
    <property type="term" value="P:regulation of translation"/>
    <property type="evidence" value="ECO:0007669"/>
    <property type="project" value="UniProtKB-KW"/>
</dbReference>
<sequence length="1426" mass="156552">MNKAPQPTGPPPAPSPGLPQPAFPPGQTAPVVFSTPQATQMNTPSQPRQHFYPSRAQPPSSAASRVQSAAPARPGPAAHVYPAGSQVMMIPSQISYPASQGAYYIPGQGRSTYVVPTQQYSVQPGAPSFYPGASPTEFGTYAGAYYPAQGVQQFPTGVAPPPVLMNQPPQIAPKRERKTIRIRDPNQGGKDITEEIMSGARTASTPTPPQTGGGLEPQANGETPQVAVVVRPDDRSQGAIIGERPGLPGPEHSPSESQPSSPSPTPSPPPVLEPGSEPNLTVLSVTGDTMTTGMIQTSVEESTPTPPETGEPYCLSPEPTPLAEPILEVEVTLSKPVPESEFSSSPLQVHSPLASHKVEILPEPNGTVPSENLEPEVESSPELAPLPPPACPSESPMPVAPTAQPEELLNGAPSPPTMDINPASEPEEQAKEATVSVTPPTVLSATPALAPPVASPAQEEDMEEEEEEEEEGEAEGEKGGEEPLPPESTPVPAHLSQDLEVAVATQVAVSVPKRRRKIKELNKKEAVGDLLDAFKEANPGVPEVENQPPVGNNPRPEPEGSSVPLRSEEGEETWDSKEDKIQNAENIQPGEQKYEYKSDQWKPLNLEEKKRYDREFLLGFQFIFASMQKPEGLPHISDVVLDKANKTPLRPLDPSRLQGINCGPDFTPSFANLGRPALSNRGPPRGGPGGELPRGPQAGLGPRRSQQGPRKEPRKIIATVSMTEDIKLNKAEKAWKPSSKRTAADKDRGEEDADGSKTQDLFRRVRSILNKLTPQMFQQLMKQVTQLAIDTEERLKGVIDLIFEKAISEPNFSVAYANMCRCLMALKVPTTEKPTVTVNFRKLLLNRCQKEFEKDKDDDEVFEKKQKEMDEAATAEERGRLKEELEEARDIARRRSLGNIKFIGELFKLKMLTEAIMHDCVVKLLKNHDEESLECLCRLLTTIGKDLDFEKAKPRMDQYFNQMEKIIKEKKTSSRIRFMLQDVLDLRKSNWVPRRGDQGPKTIDQIHKEAEMEEHREHIKVQQLMAKGSDKRRGGPPGPPISRGLPLVDDGGWNTVPISKGSRPIDTSRLTKITKPGSIDSNNQLFAPGGRLSWGKGSSGGSGAKPSDAASEAARPATSTLNRFSALQQAVPTESTDNRRVVQRLYEILELAEDMEIDIPHVWLYLAELITPILQEGGVPMGELFREITKPLRPLGKAASLLLEILGLLCKSMGPKKVGTLWREAGLTWKEFLPEGQDVSAFVTAQKVEYTLGEESETPGQRLFSFEELRRQLEKLLQEGSSNQRVFDWIEANLNEQQVTSNTLVRALMTTVCYSAIIFESSLRVDVAVLKARAKLLQKYLSDEQKELQALYALQALVVTLDQPPNLLGMFFDALYDEDVVKEDAFYSWESSKDPAEQQGKGVALKSVTTFFKWLREAEEEESDHN</sequence>
<dbReference type="Proteomes" id="UP000242450">
    <property type="component" value="Chromosome 19"/>
</dbReference>
<feature type="compositionally biased region" description="Acidic residues" evidence="2">
    <location>
        <begin position="458"/>
        <end position="474"/>
    </location>
</feature>
<name>A0A212CJJ2_CEREH</name>
<dbReference type="FunFam" id="1.25.40.180:FF:000001">
    <property type="entry name" value="Eukaryotic translation initiation factor 4 gamma, 3, putative"/>
    <property type="match status" value="1"/>
</dbReference>
<evidence type="ECO:0000256" key="2">
    <source>
        <dbReference type="SAM" id="MobiDB-lite"/>
    </source>
</evidence>
<reference evidence="4 5" key="1">
    <citation type="journal article" date="2018" name="Mol. Genet. Genomics">
        <title>The red deer Cervus elaphus genome CerEla1.0: sequencing, annotating, genes, and chromosomes.</title>
        <authorList>
            <person name="Bana N.A."/>
            <person name="Nyiri A."/>
            <person name="Nagy J."/>
            <person name="Frank K."/>
            <person name="Nagy T."/>
            <person name="Steger V."/>
            <person name="Schiller M."/>
            <person name="Lakatos P."/>
            <person name="Sugar L."/>
            <person name="Horn P."/>
            <person name="Barta E."/>
            <person name="Orosz L."/>
        </authorList>
    </citation>
    <scope>NUCLEOTIDE SEQUENCE [LARGE SCALE GENOMIC DNA]</scope>
    <source>
        <strain evidence="4">Hungarian</strain>
    </source>
</reference>
<gene>
    <name evidence="4" type="ORF">Celaphus_00012556</name>
</gene>
<feature type="region of interest" description="Disordered" evidence="2">
    <location>
        <begin position="1"/>
        <end position="79"/>
    </location>
</feature>
<dbReference type="InterPro" id="IPR003890">
    <property type="entry name" value="MIF4G-like_typ-3"/>
</dbReference>
<dbReference type="PROSITE" id="PS51363">
    <property type="entry name" value="W2"/>
    <property type="match status" value="1"/>
</dbReference>
<feature type="region of interest" description="Disordered" evidence="2">
    <location>
        <begin position="1026"/>
        <end position="1049"/>
    </location>
</feature>
<feature type="region of interest" description="Disordered" evidence="2">
    <location>
        <begin position="1072"/>
        <end position="1117"/>
    </location>
</feature>
<evidence type="ECO:0000313" key="4">
    <source>
        <dbReference type="EMBL" id="OWK06213.1"/>
    </source>
</evidence>
<dbReference type="GO" id="GO:0003729">
    <property type="term" value="F:mRNA binding"/>
    <property type="evidence" value="ECO:0007669"/>
    <property type="project" value="TreeGrafter"/>
</dbReference>
<feature type="compositionally biased region" description="Low complexity" evidence="2">
    <location>
        <begin position="249"/>
        <end position="260"/>
    </location>
</feature>
<feature type="compositionally biased region" description="Basic and acidic residues" evidence="2">
    <location>
        <begin position="519"/>
        <end position="535"/>
    </location>
</feature>
<dbReference type="SMART" id="SM00515">
    <property type="entry name" value="eIF5C"/>
    <property type="match status" value="1"/>
</dbReference>
<dbReference type="Gene3D" id="1.25.40.180">
    <property type="match status" value="3"/>
</dbReference>
<feature type="region of interest" description="Disordered" evidence="2">
    <location>
        <begin position="166"/>
        <end position="320"/>
    </location>
</feature>
<dbReference type="InterPro" id="IPR016024">
    <property type="entry name" value="ARM-type_fold"/>
</dbReference>
<dbReference type="FunFam" id="1.25.40.180:FF:000002">
    <property type="entry name" value="Eukaryotic translation initiation factor 4 gamma, 3, putative"/>
    <property type="match status" value="1"/>
</dbReference>
<dbReference type="CDD" id="cd11559">
    <property type="entry name" value="W2_eIF4G1_like"/>
    <property type="match status" value="1"/>
</dbReference>
<feature type="compositionally biased region" description="Pro residues" evidence="2">
    <location>
        <begin position="261"/>
        <end position="272"/>
    </location>
</feature>
<dbReference type="SMART" id="SM00543">
    <property type="entry name" value="MIF4G"/>
    <property type="match status" value="1"/>
</dbReference>
<keyword evidence="1" id="KW-0810">Translation regulation</keyword>
<proteinExistence type="predicted"/>
<feature type="compositionally biased region" description="Basic and acidic residues" evidence="2">
    <location>
        <begin position="724"/>
        <end position="735"/>
    </location>
</feature>
<dbReference type="PANTHER" id="PTHR23253:SF10">
    <property type="entry name" value="EUKARYOTIC TRANSLATION INITIATION FACTOR 4 GAMMA 1"/>
    <property type="match status" value="1"/>
</dbReference>